<sequence length="567" mass="58864">MADRIGAAAVTLVALFTCAAAAAPPLLPPGPATVLRVAQAGYAVGTAKTAYFMGPSAAFTVTDDAGATVLTGTTGPDRGRWNAAYPSVRPIDLSSVDTPGRYHLAVPGVAPVGFAVESDVAAPLVASMTGFLRSQRDGSHGLDRRAQVYEFAGLDASPSYVDASGGWFDAGDYLKLTATTSYALVCLQVADRVAGPDPARTAEIEHGLDWLRRMWDPARAVLQAQVGLGDGTAGLAGDHDVWRLPQTDDARTGPERLLANRPVFAANRPGEPVSRNLAGRTAAAFALAARRYSDTEPTQAREDLDRAAAVYAAAGGDRLVTAFPADYYPETSGADDLELAAAELFHAGEALDDPRAGQWHADARRLAARWPDDAADEPTLHLYDTTALAHLELGDDDLVADVGRRLDVARDKAAADPFGAGAYYTEGDATARMFGTAATAALYAGVTGDPDAVDDAWAQVQWVLGVNAWGTSFVVGAGAVYPRCPQHPVANLTGTAPAGAVVAGPAAVADFADLATPDGAKPCHAGAFERFTGRGARYVDDVAAWPSVEPTLDATATAILALALLTR</sequence>
<feature type="signal peptide" evidence="6">
    <location>
        <begin position="1"/>
        <end position="22"/>
    </location>
</feature>
<keyword evidence="3" id="KW-0119">Carbohydrate metabolism</keyword>
<dbReference type="SUPFAM" id="SSF48208">
    <property type="entry name" value="Six-hairpin glycosidases"/>
    <property type="match status" value="1"/>
</dbReference>
<gene>
    <name evidence="9" type="ORF">Vau01_101680</name>
</gene>
<dbReference type="PANTHER" id="PTHR22298">
    <property type="entry name" value="ENDO-1,4-BETA-GLUCANASE"/>
    <property type="match status" value="1"/>
</dbReference>
<evidence type="ECO:0000313" key="10">
    <source>
        <dbReference type="Proteomes" id="UP000612585"/>
    </source>
</evidence>
<keyword evidence="6" id="KW-0732">Signal</keyword>
<dbReference type="EMBL" id="BOPG01000081">
    <property type="protein sequence ID" value="GIJ62652.1"/>
    <property type="molecule type" value="Genomic_DNA"/>
</dbReference>
<dbReference type="Gene3D" id="1.50.10.10">
    <property type="match status" value="1"/>
</dbReference>
<name>A0A8J4E8C0_9ACTN</name>
<dbReference type="GO" id="GO:0000272">
    <property type="term" value="P:polysaccharide catabolic process"/>
    <property type="evidence" value="ECO:0007669"/>
    <property type="project" value="UniProtKB-KW"/>
</dbReference>
<dbReference type="Pfam" id="PF00759">
    <property type="entry name" value="Glyco_hydro_9"/>
    <property type="match status" value="1"/>
</dbReference>
<dbReference type="SUPFAM" id="SSF81296">
    <property type="entry name" value="E set domains"/>
    <property type="match status" value="1"/>
</dbReference>
<protein>
    <submittedName>
        <fullName evidence="9">Hydrolase</fullName>
    </submittedName>
</protein>
<evidence type="ECO:0000256" key="6">
    <source>
        <dbReference type="SAM" id="SignalP"/>
    </source>
</evidence>
<dbReference type="Proteomes" id="UP000612585">
    <property type="component" value="Unassembled WGS sequence"/>
</dbReference>
<dbReference type="InterPro" id="IPR008928">
    <property type="entry name" value="6-hairpin_glycosidase_sf"/>
</dbReference>
<dbReference type="InterPro" id="IPR012341">
    <property type="entry name" value="6hp_glycosidase-like_sf"/>
</dbReference>
<keyword evidence="2 9" id="KW-0378">Hydrolase</keyword>
<proteinExistence type="inferred from homology"/>
<dbReference type="GO" id="GO:0008810">
    <property type="term" value="F:cellulase activity"/>
    <property type="evidence" value="ECO:0007669"/>
    <property type="project" value="InterPro"/>
</dbReference>
<feature type="chain" id="PRO_5035272753" evidence="6">
    <location>
        <begin position="23"/>
        <end position="567"/>
    </location>
</feature>
<evidence type="ECO:0000256" key="4">
    <source>
        <dbReference type="ARBA" id="ARBA00023295"/>
    </source>
</evidence>
<dbReference type="Pfam" id="PF02927">
    <property type="entry name" value="CelD_N"/>
    <property type="match status" value="1"/>
</dbReference>
<evidence type="ECO:0000256" key="3">
    <source>
        <dbReference type="ARBA" id="ARBA00023277"/>
    </source>
</evidence>
<dbReference type="CDD" id="cd02850">
    <property type="entry name" value="E_set_Cellulase_N"/>
    <property type="match status" value="1"/>
</dbReference>
<organism evidence="9 10">
    <name type="scientific">Virgisporangium aurantiacum</name>
    <dbReference type="NCBI Taxonomy" id="175570"/>
    <lineage>
        <taxon>Bacteria</taxon>
        <taxon>Bacillati</taxon>
        <taxon>Actinomycetota</taxon>
        <taxon>Actinomycetes</taxon>
        <taxon>Micromonosporales</taxon>
        <taxon>Micromonosporaceae</taxon>
        <taxon>Virgisporangium</taxon>
    </lineage>
</organism>
<dbReference type="InterPro" id="IPR013783">
    <property type="entry name" value="Ig-like_fold"/>
</dbReference>
<reference evidence="9" key="1">
    <citation type="submission" date="2021-01" db="EMBL/GenBank/DDBJ databases">
        <title>Whole genome shotgun sequence of Virgisporangium aurantiacum NBRC 16421.</title>
        <authorList>
            <person name="Komaki H."/>
            <person name="Tamura T."/>
        </authorList>
    </citation>
    <scope>NUCLEOTIDE SEQUENCE</scope>
    <source>
        <strain evidence="9">NBRC 16421</strain>
    </source>
</reference>
<dbReference type="AlphaFoldDB" id="A0A8J4E8C0"/>
<comment type="caution">
    <text evidence="9">The sequence shown here is derived from an EMBL/GenBank/DDBJ whole genome shotgun (WGS) entry which is preliminary data.</text>
</comment>
<feature type="domain" description="Glycoside hydrolase family 9" evidence="7">
    <location>
        <begin position="136"/>
        <end position="562"/>
    </location>
</feature>
<feature type="domain" description="Cellulase Ig-like" evidence="8">
    <location>
        <begin position="34"/>
        <end position="109"/>
    </location>
</feature>
<dbReference type="InterPro" id="IPR004197">
    <property type="entry name" value="Cellulase_Ig-like"/>
</dbReference>
<comment type="similarity">
    <text evidence="1">Belongs to the glycosyl hydrolase 9 (cellulase E) family.</text>
</comment>
<evidence type="ECO:0000313" key="9">
    <source>
        <dbReference type="EMBL" id="GIJ62652.1"/>
    </source>
</evidence>
<dbReference type="InterPro" id="IPR001701">
    <property type="entry name" value="Glyco_hydro_9"/>
</dbReference>
<evidence type="ECO:0000256" key="5">
    <source>
        <dbReference type="ARBA" id="ARBA00023326"/>
    </source>
</evidence>
<evidence type="ECO:0000259" key="7">
    <source>
        <dbReference type="Pfam" id="PF00759"/>
    </source>
</evidence>
<evidence type="ECO:0000256" key="2">
    <source>
        <dbReference type="ARBA" id="ARBA00022801"/>
    </source>
</evidence>
<accession>A0A8J4E8C0</accession>
<evidence type="ECO:0000256" key="1">
    <source>
        <dbReference type="ARBA" id="ARBA00007072"/>
    </source>
</evidence>
<dbReference type="Gene3D" id="2.60.40.10">
    <property type="entry name" value="Immunoglobulins"/>
    <property type="match status" value="1"/>
</dbReference>
<keyword evidence="5" id="KW-0624">Polysaccharide degradation</keyword>
<evidence type="ECO:0000259" key="8">
    <source>
        <dbReference type="Pfam" id="PF02927"/>
    </source>
</evidence>
<keyword evidence="10" id="KW-1185">Reference proteome</keyword>
<dbReference type="InterPro" id="IPR014756">
    <property type="entry name" value="Ig_E-set"/>
</dbReference>
<keyword evidence="4" id="KW-0326">Glycosidase</keyword>